<feature type="binding site" description="axial binding residue" evidence="9">
    <location>
        <position position="331"/>
    </location>
    <ligand>
        <name>heme</name>
        <dbReference type="ChEBI" id="CHEBI:30413"/>
    </ligand>
    <ligandPart>
        <name>Fe</name>
        <dbReference type="ChEBI" id="CHEBI:18248"/>
    </ligandPart>
</feature>
<dbReference type="Gene3D" id="1.10.630.10">
    <property type="entry name" value="Cytochrome P450"/>
    <property type="match status" value="1"/>
</dbReference>
<dbReference type="EMBL" id="KB469311">
    <property type="protein sequence ID" value="EPQ51330.1"/>
    <property type="molecule type" value="Genomic_DNA"/>
</dbReference>
<dbReference type="SUPFAM" id="SSF48264">
    <property type="entry name" value="Cytochrome P450"/>
    <property type="match status" value="1"/>
</dbReference>
<comment type="cofactor">
    <cofactor evidence="1 9">
        <name>heme</name>
        <dbReference type="ChEBI" id="CHEBI:30413"/>
    </cofactor>
</comment>
<reference evidence="11 12" key="1">
    <citation type="journal article" date="2012" name="Science">
        <title>The Paleozoic origin of enzymatic lignin decomposition reconstructed from 31 fungal genomes.</title>
        <authorList>
            <person name="Floudas D."/>
            <person name="Binder M."/>
            <person name="Riley R."/>
            <person name="Barry K."/>
            <person name="Blanchette R.A."/>
            <person name="Henrissat B."/>
            <person name="Martinez A.T."/>
            <person name="Otillar R."/>
            <person name="Spatafora J.W."/>
            <person name="Yadav J.S."/>
            <person name="Aerts A."/>
            <person name="Benoit I."/>
            <person name="Boyd A."/>
            <person name="Carlson A."/>
            <person name="Copeland A."/>
            <person name="Coutinho P.M."/>
            <person name="de Vries R.P."/>
            <person name="Ferreira P."/>
            <person name="Findley K."/>
            <person name="Foster B."/>
            <person name="Gaskell J."/>
            <person name="Glotzer D."/>
            <person name="Gorecki P."/>
            <person name="Heitman J."/>
            <person name="Hesse C."/>
            <person name="Hori C."/>
            <person name="Igarashi K."/>
            <person name="Jurgens J.A."/>
            <person name="Kallen N."/>
            <person name="Kersten P."/>
            <person name="Kohler A."/>
            <person name="Kuees U."/>
            <person name="Kumar T.K.A."/>
            <person name="Kuo A."/>
            <person name="LaButti K."/>
            <person name="Larrondo L.F."/>
            <person name="Lindquist E."/>
            <person name="Ling A."/>
            <person name="Lombard V."/>
            <person name="Lucas S."/>
            <person name="Lundell T."/>
            <person name="Martin R."/>
            <person name="McLaughlin D.J."/>
            <person name="Morgenstern I."/>
            <person name="Morin E."/>
            <person name="Murat C."/>
            <person name="Nagy L.G."/>
            <person name="Nolan M."/>
            <person name="Ohm R.A."/>
            <person name="Patyshakuliyeva A."/>
            <person name="Rokas A."/>
            <person name="Ruiz-Duenas F.J."/>
            <person name="Sabat G."/>
            <person name="Salamov A."/>
            <person name="Samejima M."/>
            <person name="Schmutz J."/>
            <person name="Slot J.C."/>
            <person name="St John F."/>
            <person name="Stenlid J."/>
            <person name="Sun H."/>
            <person name="Sun S."/>
            <person name="Syed K."/>
            <person name="Tsang A."/>
            <person name="Wiebenga A."/>
            <person name="Young D."/>
            <person name="Pisabarro A."/>
            <person name="Eastwood D.C."/>
            <person name="Martin F."/>
            <person name="Cullen D."/>
            <person name="Grigoriev I.V."/>
            <person name="Hibbett D.S."/>
        </authorList>
    </citation>
    <scope>NUCLEOTIDE SEQUENCE [LARGE SCALE GENOMIC DNA]</scope>
    <source>
        <strain evidence="11 12">ATCC 11539</strain>
    </source>
</reference>
<dbReference type="PANTHER" id="PTHR46300">
    <property type="entry name" value="P450, PUTATIVE (EUROFUNG)-RELATED-RELATED"/>
    <property type="match status" value="1"/>
</dbReference>
<evidence type="ECO:0000256" key="4">
    <source>
        <dbReference type="ARBA" id="ARBA00022617"/>
    </source>
</evidence>
<dbReference type="PROSITE" id="PS00086">
    <property type="entry name" value="CYTOCHROME_P450"/>
    <property type="match status" value="1"/>
</dbReference>
<evidence type="ECO:0000256" key="3">
    <source>
        <dbReference type="ARBA" id="ARBA00010617"/>
    </source>
</evidence>
<keyword evidence="12" id="KW-1185">Reference proteome</keyword>
<dbReference type="InterPro" id="IPR050364">
    <property type="entry name" value="Cytochrome_P450_fung"/>
</dbReference>
<dbReference type="InterPro" id="IPR017972">
    <property type="entry name" value="Cyt_P450_CS"/>
</dbReference>
<evidence type="ECO:0000256" key="8">
    <source>
        <dbReference type="ARBA" id="ARBA00023033"/>
    </source>
</evidence>
<sequence length="402" mass="45233">MPYGERWRKERRTFHQHFHQGVVDRYQPTQIREARRCLNRLLADPDDFLHHLRHTFAAAVMNIAYGIDVLTKDDPYITTAEIAIGSLSESSVPGAFLVNQIPILKYVPTWFPGAGFKKKADYWRQVSDDMLNKPFETVLENMASNRGTAVPSVTSKMLQDLPVEGDNTDQFELIKHIGAAAYSGNSDTNLFQTVSAVQMFFLAMAKYPQVQARAQAELDEVVGSSRLPEFSDRPRLPYINAIIMETLRWQPVTPLAFPHCSTEDDEYKGYFIPKGSVLFGNTWYILAILHDPEAYPEPERFMPERFLKDGKINANASDPGVAAFGFGRRICPGRFLSDRAMFSVISSVLAVFNITPPLDERGKPKALEPAMTRGIVRNVVPFHCIVRPRSSAAAALIRAHGE</sequence>
<keyword evidence="8 10" id="KW-0503">Monooxygenase</keyword>
<dbReference type="OrthoDB" id="2789670at2759"/>
<dbReference type="GeneID" id="19306617"/>
<gene>
    <name evidence="11" type="ORF">GLOTRDRAFT_48978</name>
</gene>
<evidence type="ECO:0000256" key="7">
    <source>
        <dbReference type="ARBA" id="ARBA00023004"/>
    </source>
</evidence>
<dbReference type="InterPro" id="IPR036396">
    <property type="entry name" value="Cyt_P450_sf"/>
</dbReference>
<evidence type="ECO:0000256" key="5">
    <source>
        <dbReference type="ARBA" id="ARBA00022723"/>
    </source>
</evidence>
<dbReference type="Pfam" id="PF00067">
    <property type="entry name" value="p450"/>
    <property type="match status" value="1"/>
</dbReference>
<comment type="similarity">
    <text evidence="3 10">Belongs to the cytochrome P450 family.</text>
</comment>
<keyword evidence="5 9" id="KW-0479">Metal-binding</keyword>
<keyword evidence="4 9" id="KW-0349">Heme</keyword>
<dbReference type="KEGG" id="gtr:GLOTRDRAFT_48978"/>
<dbReference type="RefSeq" id="XP_007870159.1">
    <property type="nucleotide sequence ID" value="XM_007871968.1"/>
</dbReference>
<evidence type="ECO:0000256" key="2">
    <source>
        <dbReference type="ARBA" id="ARBA00005179"/>
    </source>
</evidence>
<dbReference type="InterPro" id="IPR002401">
    <property type="entry name" value="Cyt_P450_E_grp-I"/>
</dbReference>
<dbReference type="GO" id="GO:0020037">
    <property type="term" value="F:heme binding"/>
    <property type="evidence" value="ECO:0007669"/>
    <property type="project" value="InterPro"/>
</dbReference>
<dbReference type="CDD" id="cd11065">
    <property type="entry name" value="CYP64-like"/>
    <property type="match status" value="1"/>
</dbReference>
<evidence type="ECO:0000256" key="1">
    <source>
        <dbReference type="ARBA" id="ARBA00001971"/>
    </source>
</evidence>
<dbReference type="PRINTS" id="PR00385">
    <property type="entry name" value="P450"/>
</dbReference>
<dbReference type="HOGENOM" id="CLU_001570_2_0_1"/>
<dbReference type="eggNOG" id="KOG0156">
    <property type="taxonomic scope" value="Eukaryota"/>
</dbReference>
<dbReference type="PRINTS" id="PR00463">
    <property type="entry name" value="EP450I"/>
</dbReference>
<dbReference type="GO" id="GO:0016705">
    <property type="term" value="F:oxidoreductase activity, acting on paired donors, with incorporation or reduction of molecular oxygen"/>
    <property type="evidence" value="ECO:0007669"/>
    <property type="project" value="InterPro"/>
</dbReference>
<dbReference type="GO" id="GO:0005506">
    <property type="term" value="F:iron ion binding"/>
    <property type="evidence" value="ECO:0007669"/>
    <property type="project" value="InterPro"/>
</dbReference>
<dbReference type="AlphaFoldDB" id="S7RAP2"/>
<dbReference type="Proteomes" id="UP000030669">
    <property type="component" value="Unassembled WGS sequence"/>
</dbReference>
<accession>S7RAP2</accession>
<proteinExistence type="inferred from homology"/>
<keyword evidence="7 9" id="KW-0408">Iron</keyword>
<name>S7RAP2_GLOTA</name>
<dbReference type="GO" id="GO:0004497">
    <property type="term" value="F:monooxygenase activity"/>
    <property type="evidence" value="ECO:0007669"/>
    <property type="project" value="UniProtKB-KW"/>
</dbReference>
<evidence type="ECO:0000313" key="11">
    <source>
        <dbReference type="EMBL" id="EPQ51330.1"/>
    </source>
</evidence>
<evidence type="ECO:0000256" key="9">
    <source>
        <dbReference type="PIRSR" id="PIRSR602401-1"/>
    </source>
</evidence>
<organism evidence="11 12">
    <name type="scientific">Gloeophyllum trabeum (strain ATCC 11539 / FP-39264 / Madison 617)</name>
    <name type="common">Brown rot fungus</name>
    <dbReference type="NCBI Taxonomy" id="670483"/>
    <lineage>
        <taxon>Eukaryota</taxon>
        <taxon>Fungi</taxon>
        <taxon>Dikarya</taxon>
        <taxon>Basidiomycota</taxon>
        <taxon>Agaricomycotina</taxon>
        <taxon>Agaricomycetes</taxon>
        <taxon>Gloeophyllales</taxon>
        <taxon>Gloeophyllaceae</taxon>
        <taxon>Gloeophyllum</taxon>
    </lineage>
</organism>
<dbReference type="PANTHER" id="PTHR46300:SF7">
    <property type="entry name" value="P450, PUTATIVE (EUROFUNG)-RELATED"/>
    <property type="match status" value="1"/>
</dbReference>
<evidence type="ECO:0000256" key="10">
    <source>
        <dbReference type="RuleBase" id="RU000461"/>
    </source>
</evidence>
<dbReference type="InterPro" id="IPR001128">
    <property type="entry name" value="Cyt_P450"/>
</dbReference>
<evidence type="ECO:0000313" key="12">
    <source>
        <dbReference type="Proteomes" id="UP000030669"/>
    </source>
</evidence>
<protein>
    <submittedName>
        <fullName evidence="11">Cytochrome P450</fullName>
    </submittedName>
</protein>
<comment type="pathway">
    <text evidence="2">Secondary metabolite biosynthesis.</text>
</comment>
<evidence type="ECO:0000256" key="6">
    <source>
        <dbReference type="ARBA" id="ARBA00023002"/>
    </source>
</evidence>
<keyword evidence="6 10" id="KW-0560">Oxidoreductase</keyword>
<dbReference type="OMA" id="WRYVNTI"/>